<organism evidence="2 3">
    <name type="scientific">Fictibacillus arsenicus</name>
    <dbReference type="NCBI Taxonomy" id="255247"/>
    <lineage>
        <taxon>Bacteria</taxon>
        <taxon>Bacillati</taxon>
        <taxon>Bacillota</taxon>
        <taxon>Bacilli</taxon>
        <taxon>Bacillales</taxon>
        <taxon>Fictibacillaceae</taxon>
        <taxon>Fictibacillus</taxon>
    </lineage>
</organism>
<dbReference type="PANTHER" id="PTHR30437:SF4">
    <property type="entry name" value="TRANSCRIPTION ELONGATION FACTOR GREA"/>
    <property type="match status" value="1"/>
</dbReference>
<dbReference type="PANTHER" id="PTHR30437">
    <property type="entry name" value="TRANSCRIPTION ELONGATION FACTOR GREA"/>
    <property type="match status" value="1"/>
</dbReference>
<dbReference type="Pfam" id="PF01272">
    <property type="entry name" value="GreA_GreB"/>
    <property type="match status" value="1"/>
</dbReference>
<dbReference type="InterPro" id="IPR001437">
    <property type="entry name" value="Tscrpt_elong_fac_GreA/B_C"/>
</dbReference>
<name>A0A1B1YZ89_9BACL</name>
<accession>A0A1B1YZ89</accession>
<dbReference type="GO" id="GO:0006354">
    <property type="term" value="P:DNA-templated transcription elongation"/>
    <property type="evidence" value="ECO:0007669"/>
    <property type="project" value="TreeGrafter"/>
</dbReference>
<dbReference type="OrthoDB" id="9808774at2"/>
<evidence type="ECO:0000313" key="2">
    <source>
        <dbReference type="EMBL" id="ANX10508.1"/>
    </source>
</evidence>
<dbReference type="KEGG" id="far:ABE41_000430"/>
<keyword evidence="3" id="KW-1185">Reference proteome</keyword>
<dbReference type="Gene3D" id="3.10.50.30">
    <property type="entry name" value="Transcription elongation factor, GreA/GreB, C-terminal domain"/>
    <property type="match status" value="1"/>
</dbReference>
<dbReference type="InterPro" id="IPR036953">
    <property type="entry name" value="GreA/GreB_C_sf"/>
</dbReference>
<dbReference type="Proteomes" id="UP000077412">
    <property type="component" value="Chromosome"/>
</dbReference>
<dbReference type="STRING" id="255247.ABE41_000430"/>
<evidence type="ECO:0000259" key="1">
    <source>
        <dbReference type="Pfam" id="PF01272"/>
    </source>
</evidence>
<feature type="domain" description="Transcription elongation factor GreA/GreB C-terminal" evidence="1">
    <location>
        <begin position="61"/>
        <end position="135"/>
    </location>
</feature>
<proteinExistence type="predicted"/>
<evidence type="ECO:0000313" key="3">
    <source>
        <dbReference type="Proteomes" id="UP000077412"/>
    </source>
</evidence>
<dbReference type="PIRSF" id="PIRSF006092">
    <property type="entry name" value="GreA_GreB"/>
    <property type="match status" value="1"/>
</dbReference>
<dbReference type="GO" id="GO:0003677">
    <property type="term" value="F:DNA binding"/>
    <property type="evidence" value="ECO:0007669"/>
    <property type="project" value="InterPro"/>
</dbReference>
<dbReference type="SUPFAM" id="SSF54534">
    <property type="entry name" value="FKBP-like"/>
    <property type="match status" value="1"/>
</dbReference>
<dbReference type="AlphaFoldDB" id="A0A1B1YZ89"/>
<protein>
    <recommendedName>
        <fullName evidence="1">Transcription elongation factor GreA/GreB C-terminal domain-containing protein</fullName>
    </recommendedName>
</protein>
<gene>
    <name evidence="2" type="ORF">ABE41_000430</name>
</gene>
<dbReference type="GO" id="GO:0070063">
    <property type="term" value="F:RNA polymerase binding"/>
    <property type="evidence" value="ECO:0007669"/>
    <property type="project" value="InterPro"/>
</dbReference>
<reference evidence="2 3" key="1">
    <citation type="submission" date="2016-08" db="EMBL/GenBank/DDBJ databases">
        <title>Complete genome sequence of Fictibacillus arsenicus G25-54, a strain with toxicity to nematodes and a potential arsenic-resistance activity.</title>
        <authorList>
            <person name="Zheng Z."/>
        </authorList>
    </citation>
    <scope>NUCLEOTIDE SEQUENCE [LARGE SCALE GENOMIC DNA]</scope>
    <source>
        <strain evidence="2 3">G25-54</strain>
    </source>
</reference>
<dbReference type="EMBL" id="CP016761">
    <property type="protein sequence ID" value="ANX10508.1"/>
    <property type="molecule type" value="Genomic_DNA"/>
</dbReference>
<dbReference type="RefSeq" id="WP_066285460.1">
    <property type="nucleotide sequence ID" value="NZ_CP016761.1"/>
</dbReference>
<dbReference type="InterPro" id="IPR023459">
    <property type="entry name" value="Tscrpt_elong_fac_GreA/B_fam"/>
</dbReference>
<dbReference type="GO" id="GO:0032784">
    <property type="term" value="P:regulation of DNA-templated transcription elongation"/>
    <property type="evidence" value="ECO:0007669"/>
    <property type="project" value="InterPro"/>
</dbReference>
<sequence length="137" mass="15786">MNMLKLTQEGTRKLENELQYLKKRKKEFRNSPEKDFIMSRMEEIERVLSSSITWPVVREAADFVEAGSTITIEETVYKERYTYTIVHPYEADPRDNMISVHSPIAKAAIGKTVNTLICVQVPAGENLTYNIIDIQNC</sequence>